<dbReference type="EMBL" id="DS268506">
    <property type="protein sequence ID" value="EFP13461.1"/>
    <property type="molecule type" value="Genomic_DNA"/>
</dbReference>
<dbReference type="InterPro" id="IPR001810">
    <property type="entry name" value="F-box_dom"/>
</dbReference>
<evidence type="ECO:0000313" key="3">
    <source>
        <dbReference type="Proteomes" id="UP000008281"/>
    </source>
</evidence>
<gene>
    <name evidence="2" type="ORF">CRE_10539</name>
</gene>
<evidence type="ECO:0000313" key="2">
    <source>
        <dbReference type="EMBL" id="EFP13461.1"/>
    </source>
</evidence>
<dbReference type="PROSITE" id="PS50181">
    <property type="entry name" value="FBOX"/>
    <property type="match status" value="1"/>
</dbReference>
<evidence type="ECO:0000259" key="1">
    <source>
        <dbReference type="PROSITE" id="PS50181"/>
    </source>
</evidence>
<dbReference type="PANTHER" id="PTHR22899">
    <property type="entry name" value="CYCLIN-RELATED F-BOX FAMILY"/>
    <property type="match status" value="1"/>
</dbReference>
<dbReference type="AlphaFoldDB" id="E3N0S3"/>
<organism evidence="3">
    <name type="scientific">Caenorhabditis remanei</name>
    <name type="common">Caenorhabditis vulgaris</name>
    <dbReference type="NCBI Taxonomy" id="31234"/>
    <lineage>
        <taxon>Eukaryota</taxon>
        <taxon>Metazoa</taxon>
        <taxon>Ecdysozoa</taxon>
        <taxon>Nematoda</taxon>
        <taxon>Chromadorea</taxon>
        <taxon>Rhabditida</taxon>
        <taxon>Rhabditina</taxon>
        <taxon>Rhabditomorpha</taxon>
        <taxon>Rhabditoidea</taxon>
        <taxon>Rhabditidae</taxon>
        <taxon>Peloderinae</taxon>
        <taxon>Caenorhabditis</taxon>
    </lineage>
</organism>
<dbReference type="HOGENOM" id="CLU_028840_5_2_1"/>
<proteinExistence type="predicted"/>
<dbReference type="FunCoup" id="E3N0S3">
    <property type="interactions" value="521"/>
</dbReference>
<feature type="domain" description="F-box" evidence="1">
    <location>
        <begin position="4"/>
        <end position="40"/>
    </location>
</feature>
<keyword evidence="3" id="KW-1185">Reference proteome</keyword>
<dbReference type="Proteomes" id="UP000008281">
    <property type="component" value="Unassembled WGS sequence"/>
</dbReference>
<dbReference type="Pfam" id="PF07735">
    <property type="entry name" value="FBA_2"/>
    <property type="match status" value="1"/>
</dbReference>
<reference evidence="2" key="1">
    <citation type="submission" date="2007-07" db="EMBL/GenBank/DDBJ databases">
        <title>PCAP assembly of the Caenorhabditis remanei genome.</title>
        <authorList>
            <consortium name="The Caenorhabditis remanei Sequencing Consortium"/>
            <person name="Wilson R.K."/>
        </authorList>
    </citation>
    <scope>NUCLEOTIDE SEQUENCE [LARGE SCALE GENOMIC DNA]</scope>
    <source>
        <strain evidence="2">PB4641</strain>
    </source>
</reference>
<accession>E3N0S3</accession>
<dbReference type="PANTHER" id="PTHR22899:SF0">
    <property type="entry name" value="F-BOX ASSOCIATED DOMAIN-CONTAINING PROTEIN-RELATED"/>
    <property type="match status" value="1"/>
</dbReference>
<protein>
    <recommendedName>
        <fullName evidence="1">F-box domain-containing protein</fullName>
    </recommendedName>
</protein>
<dbReference type="InterPro" id="IPR053222">
    <property type="entry name" value="Zygotic_Embryogenesis-Asso"/>
</dbReference>
<dbReference type="InParanoid" id="E3N0S3"/>
<sequence>MTTPFPLLRLPRLALIPIFQQMEPIDVIAFSLLSKKANCVSKIHCKLSAGSINITVCSNYPRIKVALRNDTSAGLYLYTQKVPDVANMMIQNETVSCEIESVTVAKLVERIVDVTSCKSLELVVLRGPLQLKVCDTLALLTKLWRLAILPGCSDSFAKKALEIVSTVTTEISLFRIPFKTREEFQTFLKSNLNYLNINSDFSKFTLDDLLVTNALKVELRQVSFWVTDITQFLTNWFQNKHNSRLEHLHLYVKTVVHATFLPGVLKAVSFSRDRERTFFYSKPLDTPSKTFRGGYDIRRSDGKKATITFTYISGWTDIDLYFWP</sequence>
<dbReference type="InterPro" id="IPR012885">
    <property type="entry name" value="F-box_Sdz-33"/>
</dbReference>
<dbReference type="Pfam" id="PF00646">
    <property type="entry name" value="F-box"/>
    <property type="match status" value="1"/>
</dbReference>
<name>E3N0S3_CAERE</name>